<dbReference type="SUPFAM" id="SSF88697">
    <property type="entry name" value="PUA domain-like"/>
    <property type="match status" value="1"/>
</dbReference>
<name>A0A519BPZ8_9DELT</name>
<proteinExistence type="inferred from homology"/>
<dbReference type="PIRSF" id="PIRSF015601">
    <property type="entry name" value="MTase_slr0722"/>
    <property type="match status" value="1"/>
</dbReference>
<evidence type="ECO:0000256" key="5">
    <source>
        <dbReference type="ARBA" id="ARBA00022603"/>
    </source>
</evidence>
<keyword evidence="4 10" id="KW-0698">rRNA processing</keyword>
<dbReference type="NCBIfam" id="TIGR00046">
    <property type="entry name" value="RsmE family RNA methyltransferase"/>
    <property type="match status" value="1"/>
</dbReference>
<comment type="function">
    <text evidence="8 10">Specifically methylates the N3 position of the uracil ring of uridine 1498 (m3U1498) in 16S rRNA. Acts on the fully assembled 30S ribosomal subunit.</text>
</comment>
<evidence type="ECO:0000256" key="4">
    <source>
        <dbReference type="ARBA" id="ARBA00022552"/>
    </source>
</evidence>
<feature type="domain" description="Ribosomal RNA small subunit methyltransferase E methyltransferase" evidence="12">
    <location>
        <begin position="73"/>
        <end position="249"/>
    </location>
</feature>
<evidence type="ECO:0000256" key="7">
    <source>
        <dbReference type="ARBA" id="ARBA00022691"/>
    </source>
</evidence>
<gene>
    <name evidence="14" type="ORF">EVG15_00210</name>
</gene>
<dbReference type="GO" id="GO:0005737">
    <property type="term" value="C:cytoplasm"/>
    <property type="evidence" value="ECO:0007669"/>
    <property type="project" value="UniProtKB-SubCell"/>
</dbReference>
<comment type="similarity">
    <text evidence="2 10">Belongs to the RNA methyltransferase RsmE family.</text>
</comment>
<dbReference type="InterPro" id="IPR029028">
    <property type="entry name" value="Alpha/beta_knot_MTases"/>
</dbReference>
<dbReference type="PANTHER" id="PTHR30027">
    <property type="entry name" value="RIBOSOMAL RNA SMALL SUBUNIT METHYLTRANSFERASE E"/>
    <property type="match status" value="1"/>
</dbReference>
<dbReference type="PANTHER" id="PTHR30027:SF3">
    <property type="entry name" value="16S RRNA (URACIL(1498)-N(3))-METHYLTRANSFERASE"/>
    <property type="match status" value="1"/>
</dbReference>
<keyword evidence="3 10" id="KW-0963">Cytoplasm</keyword>
<evidence type="ECO:0000256" key="1">
    <source>
        <dbReference type="ARBA" id="ARBA00004496"/>
    </source>
</evidence>
<keyword evidence="11" id="KW-1133">Transmembrane helix</keyword>
<evidence type="ECO:0000256" key="3">
    <source>
        <dbReference type="ARBA" id="ARBA00022490"/>
    </source>
</evidence>
<dbReference type="Pfam" id="PF20260">
    <property type="entry name" value="PUA_4"/>
    <property type="match status" value="1"/>
</dbReference>
<dbReference type="AlphaFoldDB" id="A0A519BPZ8"/>
<accession>A0A519BPZ8</accession>
<sequence length="254" mass="28787">MHNRFYVNDLSNKLIGKEIDLPLILNHVKALRLNNGSEIKLYDGSGILCTGIISSISKKNIKVKILSFEKFTEKPVRIHLFLPIIASNLMDIMLSKICELDIYSVYPLITSRSIRHLDSSDSKSKIDRWKKISASSMILSGRNKMTKILQPIDFKEALSLCVKFDIKFIGALSSNKLLKDYLLNHLSLNNLNSNEFQNNYFNIALFIGPEGDFSDEELKLAEEQSFIPIKLADYVMSSFSAAIFSASVLVCFFM</sequence>
<dbReference type="InterPro" id="IPR029026">
    <property type="entry name" value="tRNA_m1G_MTases_N"/>
</dbReference>
<dbReference type="Pfam" id="PF04452">
    <property type="entry name" value="Methyltrans_RNA"/>
    <property type="match status" value="1"/>
</dbReference>
<evidence type="ECO:0000259" key="12">
    <source>
        <dbReference type="Pfam" id="PF04452"/>
    </source>
</evidence>
<evidence type="ECO:0000256" key="2">
    <source>
        <dbReference type="ARBA" id="ARBA00005528"/>
    </source>
</evidence>
<keyword evidence="6 10" id="KW-0808">Transferase</keyword>
<protein>
    <recommendedName>
        <fullName evidence="10">Ribosomal RNA small subunit methyltransferase E</fullName>
        <ecNumber evidence="10">2.1.1.193</ecNumber>
    </recommendedName>
</protein>
<dbReference type="GO" id="GO:0070042">
    <property type="term" value="F:rRNA (uridine-N3-)-methyltransferase activity"/>
    <property type="evidence" value="ECO:0007669"/>
    <property type="project" value="TreeGrafter"/>
</dbReference>
<keyword evidence="11" id="KW-0472">Membrane</keyword>
<evidence type="ECO:0000256" key="9">
    <source>
        <dbReference type="ARBA" id="ARBA00047944"/>
    </source>
</evidence>
<dbReference type="GO" id="GO:0070475">
    <property type="term" value="P:rRNA base methylation"/>
    <property type="evidence" value="ECO:0007669"/>
    <property type="project" value="TreeGrafter"/>
</dbReference>
<dbReference type="EMBL" id="SGBB01000001">
    <property type="protein sequence ID" value="RZD19345.1"/>
    <property type="molecule type" value="Genomic_DNA"/>
</dbReference>
<dbReference type="InterPro" id="IPR046887">
    <property type="entry name" value="RsmE_PUA-like"/>
</dbReference>
<evidence type="ECO:0000256" key="11">
    <source>
        <dbReference type="SAM" id="Phobius"/>
    </source>
</evidence>
<evidence type="ECO:0000259" key="13">
    <source>
        <dbReference type="Pfam" id="PF20260"/>
    </source>
</evidence>
<keyword evidence="11" id="KW-0812">Transmembrane</keyword>
<evidence type="ECO:0000256" key="8">
    <source>
        <dbReference type="ARBA" id="ARBA00025699"/>
    </source>
</evidence>
<dbReference type="InterPro" id="IPR006700">
    <property type="entry name" value="RsmE"/>
</dbReference>
<dbReference type="Gene3D" id="3.40.1280.10">
    <property type="match status" value="1"/>
</dbReference>
<evidence type="ECO:0000313" key="15">
    <source>
        <dbReference type="Proteomes" id="UP000319296"/>
    </source>
</evidence>
<feature type="transmembrane region" description="Helical" evidence="11">
    <location>
        <begin position="234"/>
        <end position="253"/>
    </location>
</feature>
<dbReference type="SUPFAM" id="SSF75217">
    <property type="entry name" value="alpha/beta knot"/>
    <property type="match status" value="1"/>
</dbReference>
<dbReference type="EC" id="2.1.1.193" evidence="10"/>
<reference evidence="14 15" key="1">
    <citation type="journal article" date="2019" name="ISME J.">
        <title>Insights into ecological role of a new deltaproteobacterial order Candidatus Acidulodesulfobacterales by metagenomics and metatranscriptomics.</title>
        <authorList>
            <person name="Tan S."/>
            <person name="Liu J."/>
            <person name="Fang Y."/>
            <person name="Hedlund B.P."/>
            <person name="Lian Z.H."/>
            <person name="Huang L.Y."/>
            <person name="Li J.T."/>
            <person name="Huang L.N."/>
            <person name="Li W.J."/>
            <person name="Jiang H.C."/>
            <person name="Dong H.L."/>
            <person name="Shu W.S."/>
        </authorList>
    </citation>
    <scope>NUCLEOTIDE SEQUENCE [LARGE SCALE GENOMIC DNA]</scope>
    <source>
        <strain evidence="14">AP1</strain>
    </source>
</reference>
<feature type="domain" description="Ribosomal RNA small subunit methyltransferase E PUA-like" evidence="13">
    <location>
        <begin position="26"/>
        <end position="66"/>
    </location>
</feature>
<evidence type="ECO:0000256" key="10">
    <source>
        <dbReference type="PIRNR" id="PIRNR015601"/>
    </source>
</evidence>
<evidence type="ECO:0000256" key="6">
    <source>
        <dbReference type="ARBA" id="ARBA00022679"/>
    </source>
</evidence>
<dbReference type="InterPro" id="IPR046886">
    <property type="entry name" value="RsmE_MTase_dom"/>
</dbReference>
<dbReference type="InterPro" id="IPR015947">
    <property type="entry name" value="PUA-like_sf"/>
</dbReference>
<comment type="caution">
    <text evidence="14">The sequence shown here is derived from an EMBL/GenBank/DDBJ whole genome shotgun (WGS) entry which is preliminary data.</text>
</comment>
<keyword evidence="5 10" id="KW-0489">Methyltransferase</keyword>
<comment type="subcellular location">
    <subcellularLocation>
        <location evidence="1 10">Cytoplasm</location>
    </subcellularLocation>
</comment>
<comment type="catalytic activity">
    <reaction evidence="9 10">
        <text>uridine(1498) in 16S rRNA + S-adenosyl-L-methionine = N(3)-methyluridine(1498) in 16S rRNA + S-adenosyl-L-homocysteine + H(+)</text>
        <dbReference type="Rhea" id="RHEA:42920"/>
        <dbReference type="Rhea" id="RHEA-COMP:10283"/>
        <dbReference type="Rhea" id="RHEA-COMP:10284"/>
        <dbReference type="ChEBI" id="CHEBI:15378"/>
        <dbReference type="ChEBI" id="CHEBI:57856"/>
        <dbReference type="ChEBI" id="CHEBI:59789"/>
        <dbReference type="ChEBI" id="CHEBI:65315"/>
        <dbReference type="ChEBI" id="CHEBI:74502"/>
        <dbReference type="EC" id="2.1.1.193"/>
    </reaction>
</comment>
<keyword evidence="7 10" id="KW-0949">S-adenosyl-L-methionine</keyword>
<dbReference type="Proteomes" id="UP000319296">
    <property type="component" value="Unassembled WGS sequence"/>
</dbReference>
<organism evidence="14 15">
    <name type="scientific">Candidatus Acididesulfobacter diazotrophicus</name>
    <dbReference type="NCBI Taxonomy" id="2597226"/>
    <lineage>
        <taxon>Bacteria</taxon>
        <taxon>Deltaproteobacteria</taxon>
        <taxon>Candidatus Acidulodesulfobacterales</taxon>
        <taxon>Candidatus Acididesulfobacter</taxon>
    </lineage>
</organism>
<evidence type="ECO:0000313" key="14">
    <source>
        <dbReference type="EMBL" id="RZD19345.1"/>
    </source>
</evidence>